<accession>A0ABN4BW27</accession>
<keyword evidence="2" id="KW-1185">Reference proteome</keyword>
<evidence type="ECO:0000313" key="2">
    <source>
        <dbReference type="Proteomes" id="UP000018934"/>
    </source>
</evidence>
<protein>
    <submittedName>
        <fullName evidence="1">Uncharacterized protein</fullName>
    </submittedName>
</protein>
<dbReference type="EMBL" id="CP007033">
    <property type="protein sequence ID" value="AHF11255.1"/>
    <property type="molecule type" value="Genomic_DNA"/>
</dbReference>
<sequence length="55" mass="5924">MQGGVFIHEAPLFYGPGKPSDKPRGFGGSNVVNLRTYITLFPLNLGCLMQGKLEG</sequence>
<evidence type="ECO:0000313" key="1">
    <source>
        <dbReference type="EMBL" id="AHF11255.1"/>
    </source>
</evidence>
<organism evidence="1 2">
    <name type="scientific">Dehalobacter restrictus (strain DSM 9455 / PER-K23)</name>
    <dbReference type="NCBI Taxonomy" id="871738"/>
    <lineage>
        <taxon>Bacteria</taxon>
        <taxon>Bacillati</taxon>
        <taxon>Bacillota</taxon>
        <taxon>Clostridia</taxon>
        <taxon>Eubacteriales</taxon>
        <taxon>Desulfitobacteriaceae</taxon>
        <taxon>Dehalobacter</taxon>
    </lineage>
</organism>
<dbReference type="Proteomes" id="UP000018934">
    <property type="component" value="Chromosome"/>
</dbReference>
<reference evidence="1 2" key="1">
    <citation type="journal article" date="2013" name="Stand. Genomic Sci.">
        <title>Complete genome sequence of Dehalobacter restrictus PER-K23(T.).</title>
        <authorList>
            <person name="Kruse T."/>
            <person name="Maillard J."/>
            <person name="Goodwin L."/>
            <person name="Woyke T."/>
            <person name="Teshima H."/>
            <person name="Bruce D."/>
            <person name="Detter C."/>
            <person name="Tapia R."/>
            <person name="Han C."/>
            <person name="Huntemann M."/>
            <person name="Wei C.L."/>
            <person name="Han J."/>
            <person name="Chen A."/>
            <person name="Kyrpides N."/>
            <person name="Szeto E."/>
            <person name="Markowitz V."/>
            <person name="Ivanova N."/>
            <person name="Pagani I."/>
            <person name="Pati A."/>
            <person name="Pitluck S."/>
            <person name="Nolan M."/>
            <person name="Holliger C."/>
            <person name="Smidt H."/>
        </authorList>
    </citation>
    <scope>NUCLEOTIDE SEQUENCE [LARGE SCALE GENOMIC DNA]</scope>
    <source>
        <strain evidence="2">DSM 9455</strain>
    </source>
</reference>
<gene>
    <name evidence="1" type="ORF">DEHRE_03230</name>
</gene>
<name>A0ABN4BW27_DEHRP</name>
<proteinExistence type="predicted"/>